<evidence type="ECO:0000313" key="8">
    <source>
        <dbReference type="EMBL" id="SBV93600.1"/>
    </source>
</evidence>
<dbReference type="RefSeq" id="WP_080904114.1">
    <property type="nucleotide sequence ID" value="NZ_CALESN010000129.1"/>
</dbReference>
<dbReference type="PROSITE" id="PS51900">
    <property type="entry name" value="CB"/>
    <property type="match status" value="1"/>
</dbReference>
<name>A0A212J9T2_9BACT</name>
<evidence type="ECO:0000256" key="5">
    <source>
        <dbReference type="PROSITE-ProRule" id="PRU01248"/>
    </source>
</evidence>
<dbReference type="InterPro" id="IPR011010">
    <property type="entry name" value="DNA_brk_join_enz"/>
</dbReference>
<keyword evidence="3 5" id="KW-0238">DNA-binding</keyword>
<dbReference type="Gene3D" id="1.10.150.130">
    <property type="match status" value="1"/>
</dbReference>
<dbReference type="GO" id="GO:0015074">
    <property type="term" value="P:DNA integration"/>
    <property type="evidence" value="ECO:0007669"/>
    <property type="project" value="UniProtKB-KW"/>
</dbReference>
<evidence type="ECO:0000313" key="11">
    <source>
        <dbReference type="EMBL" id="SBW10337.1"/>
    </source>
</evidence>
<dbReference type="InterPro" id="IPR002104">
    <property type="entry name" value="Integrase_catalytic"/>
</dbReference>
<dbReference type="GO" id="GO:0007059">
    <property type="term" value="P:chromosome segregation"/>
    <property type="evidence" value="ECO:0007669"/>
    <property type="project" value="UniProtKB-KW"/>
</dbReference>
<evidence type="ECO:0008006" key="12">
    <source>
        <dbReference type="Google" id="ProtNLM"/>
    </source>
</evidence>
<evidence type="ECO:0000313" key="10">
    <source>
        <dbReference type="EMBL" id="SBW05257.1"/>
    </source>
</evidence>
<dbReference type="PROSITE" id="PS51898">
    <property type="entry name" value="TYR_RECOMBINASE"/>
    <property type="match status" value="1"/>
</dbReference>
<proteinExistence type="predicted"/>
<dbReference type="InterPro" id="IPR013762">
    <property type="entry name" value="Integrase-like_cat_sf"/>
</dbReference>
<dbReference type="PANTHER" id="PTHR30349:SF81">
    <property type="entry name" value="TYROSINE RECOMBINASE XERC"/>
    <property type="match status" value="1"/>
</dbReference>
<evidence type="ECO:0000259" key="7">
    <source>
        <dbReference type="PROSITE" id="PS51900"/>
    </source>
</evidence>
<dbReference type="Pfam" id="PF00589">
    <property type="entry name" value="Phage_integrase"/>
    <property type="match status" value="1"/>
</dbReference>
<evidence type="ECO:0000256" key="2">
    <source>
        <dbReference type="ARBA" id="ARBA00022908"/>
    </source>
</evidence>
<dbReference type="EMBL" id="FLUL01000001">
    <property type="protein sequence ID" value="SBV93600.1"/>
    <property type="molecule type" value="Genomic_DNA"/>
</dbReference>
<dbReference type="GO" id="GO:0003677">
    <property type="term" value="F:DNA binding"/>
    <property type="evidence" value="ECO:0007669"/>
    <property type="project" value="UniProtKB-UniRule"/>
</dbReference>
<keyword evidence="1" id="KW-0159">Chromosome partition</keyword>
<dbReference type="InterPro" id="IPR004107">
    <property type="entry name" value="Integrase_SAM-like_N"/>
</dbReference>
<feature type="domain" description="Tyr recombinase" evidence="6">
    <location>
        <begin position="122"/>
        <end position="308"/>
    </location>
</feature>
<evidence type="ECO:0000256" key="1">
    <source>
        <dbReference type="ARBA" id="ARBA00022829"/>
    </source>
</evidence>
<dbReference type="GO" id="GO:0006310">
    <property type="term" value="P:DNA recombination"/>
    <property type="evidence" value="ECO:0007669"/>
    <property type="project" value="UniProtKB-KW"/>
</dbReference>
<dbReference type="EMBL" id="FLUL01000001">
    <property type="protein sequence ID" value="SBW05257.1"/>
    <property type="molecule type" value="Genomic_DNA"/>
</dbReference>
<dbReference type="Gene3D" id="1.10.443.10">
    <property type="entry name" value="Intergrase catalytic core"/>
    <property type="match status" value="1"/>
</dbReference>
<dbReference type="InterPro" id="IPR010998">
    <property type="entry name" value="Integrase_recombinase_N"/>
</dbReference>
<dbReference type="SUPFAM" id="SSF56349">
    <property type="entry name" value="DNA breaking-rejoining enzymes"/>
    <property type="match status" value="1"/>
</dbReference>
<dbReference type="PANTHER" id="PTHR30349">
    <property type="entry name" value="PHAGE INTEGRASE-RELATED"/>
    <property type="match status" value="1"/>
</dbReference>
<gene>
    <name evidence="8" type="ORF">KL86DYS2_10570</name>
    <name evidence="9" type="ORF">KL86DYS2_11053</name>
    <name evidence="10" type="ORF">KL86DYS2_12758</name>
    <name evidence="11" type="ORF">KL86DYS2_20044</name>
</gene>
<accession>A0A212J9T2</accession>
<feature type="domain" description="Core-binding (CB)" evidence="7">
    <location>
        <begin position="5"/>
        <end position="98"/>
    </location>
</feature>
<evidence type="ECO:0000259" key="6">
    <source>
        <dbReference type="PROSITE" id="PS51898"/>
    </source>
</evidence>
<dbReference type="InterPro" id="IPR050090">
    <property type="entry name" value="Tyrosine_recombinase_XerCD"/>
</dbReference>
<keyword evidence="2" id="KW-0229">DNA integration</keyword>
<dbReference type="Pfam" id="PF02899">
    <property type="entry name" value="Phage_int_SAM_1"/>
    <property type="match status" value="1"/>
</dbReference>
<reference evidence="9" key="1">
    <citation type="submission" date="2016-04" db="EMBL/GenBank/DDBJ databases">
        <authorList>
            <person name="Evans L.H."/>
            <person name="Alamgir A."/>
            <person name="Owens N."/>
            <person name="Weber N.D."/>
            <person name="Virtaneva K."/>
            <person name="Barbian K."/>
            <person name="Babar A."/>
            <person name="Rosenke K."/>
        </authorList>
    </citation>
    <scope>NUCLEOTIDE SEQUENCE</scope>
    <source>
        <strain evidence="9">86-2</strain>
    </source>
</reference>
<keyword evidence="4" id="KW-0233">DNA recombination</keyword>
<dbReference type="InterPro" id="IPR044068">
    <property type="entry name" value="CB"/>
</dbReference>
<sequence>MKNTTDFANHLEHFFTDFLIGCRNLSKNTISSYSDTFRLLVIFFNDQLSISPEKLRLKNINNKSVRDYLDWLQKERKSSNATRNQRLAAIHSFFRYLQMQDPKQLLSCQQVMQIPFKKNVQPLLNHLTVSQVSSLLRQPDMSKKGERRDAVILSVLYDTGARVQELCDLKVQNIRLESPASISLTGKGHKTRIVPIVGNTVKLLANYLEENKLTATHRLDHPLFYNQRRQALSRGGITHILKKYADLVEDNNMPVKVTPHVLRHSKAMHLLQAGYTMVVIRDWLGHVSIQTTEIYATLDIEAKRKLLERTFPDNIPDYDLPDWNKDGNLIDFLKKF</sequence>
<evidence type="ECO:0000256" key="3">
    <source>
        <dbReference type="ARBA" id="ARBA00023125"/>
    </source>
</evidence>
<dbReference type="EMBL" id="FLUL01000001">
    <property type="protein sequence ID" value="SBV96214.1"/>
    <property type="molecule type" value="Genomic_DNA"/>
</dbReference>
<protein>
    <recommendedName>
        <fullName evidence="12">Integrase</fullName>
    </recommendedName>
</protein>
<dbReference type="AlphaFoldDB" id="A0A212J9T2"/>
<evidence type="ECO:0000256" key="4">
    <source>
        <dbReference type="ARBA" id="ARBA00023172"/>
    </source>
</evidence>
<evidence type="ECO:0000313" key="9">
    <source>
        <dbReference type="EMBL" id="SBV96214.1"/>
    </source>
</evidence>
<dbReference type="EMBL" id="FLUL01000002">
    <property type="protein sequence ID" value="SBW10337.1"/>
    <property type="molecule type" value="Genomic_DNA"/>
</dbReference>
<organism evidence="9">
    <name type="scientific">uncultured Dysgonomonas sp</name>
    <dbReference type="NCBI Taxonomy" id="206096"/>
    <lineage>
        <taxon>Bacteria</taxon>
        <taxon>Pseudomonadati</taxon>
        <taxon>Bacteroidota</taxon>
        <taxon>Bacteroidia</taxon>
        <taxon>Bacteroidales</taxon>
        <taxon>Dysgonomonadaceae</taxon>
        <taxon>Dysgonomonas</taxon>
        <taxon>environmental samples</taxon>
    </lineage>
</organism>